<proteinExistence type="predicted"/>
<sequence>MEPTTKLDARFSAEAALVFAVAPDKVLGFRKGVYSQTRWRC</sequence>
<gene>
    <name evidence="1" type="ORF">ACFLIM_10775</name>
</gene>
<keyword evidence="2" id="KW-1185">Reference proteome</keyword>
<organism evidence="1 2">
    <name type="scientific">Nonomuraea marmarensis</name>
    <dbReference type="NCBI Taxonomy" id="3351344"/>
    <lineage>
        <taxon>Bacteria</taxon>
        <taxon>Bacillati</taxon>
        <taxon>Actinomycetota</taxon>
        <taxon>Actinomycetes</taxon>
        <taxon>Streptosporangiales</taxon>
        <taxon>Streptosporangiaceae</taxon>
        <taxon>Nonomuraea</taxon>
    </lineage>
</organism>
<dbReference type="Proteomes" id="UP001603978">
    <property type="component" value="Unassembled WGS sequence"/>
</dbReference>
<comment type="caution">
    <text evidence="1">The sequence shown here is derived from an EMBL/GenBank/DDBJ whole genome shotgun (WGS) entry which is preliminary data.</text>
</comment>
<reference evidence="1 2" key="1">
    <citation type="submission" date="2024-10" db="EMBL/GenBank/DDBJ databases">
        <authorList>
            <person name="Topkara A.R."/>
            <person name="Saygin H."/>
        </authorList>
    </citation>
    <scope>NUCLEOTIDE SEQUENCE [LARGE SCALE GENOMIC DNA]</scope>
    <source>
        <strain evidence="1 2">M3C6</strain>
    </source>
</reference>
<evidence type="ECO:0000313" key="2">
    <source>
        <dbReference type="Proteomes" id="UP001603978"/>
    </source>
</evidence>
<name>A0ABW7A8J4_9ACTN</name>
<dbReference type="EMBL" id="JBICRM010000005">
    <property type="protein sequence ID" value="MFG1703667.1"/>
    <property type="molecule type" value="Genomic_DNA"/>
</dbReference>
<evidence type="ECO:0000313" key="1">
    <source>
        <dbReference type="EMBL" id="MFG1703667.1"/>
    </source>
</evidence>
<accession>A0ABW7A8J4</accession>
<protein>
    <submittedName>
        <fullName evidence="1">Uncharacterized protein</fullName>
    </submittedName>
</protein>
<dbReference type="RefSeq" id="WP_393164329.1">
    <property type="nucleotide sequence ID" value="NZ_JBICRM010000005.1"/>
</dbReference>